<dbReference type="PANTHER" id="PTHR13947:SF37">
    <property type="entry name" value="LD18367P"/>
    <property type="match status" value="1"/>
</dbReference>
<keyword evidence="4" id="KW-1185">Reference proteome</keyword>
<dbReference type="AlphaFoldDB" id="A0A7H0IS39"/>
<evidence type="ECO:0000259" key="2">
    <source>
        <dbReference type="PROSITE" id="PS51186"/>
    </source>
</evidence>
<dbReference type="SUPFAM" id="SSF55729">
    <property type="entry name" value="Acyl-CoA N-acyltransferases (Nat)"/>
    <property type="match status" value="1"/>
</dbReference>
<dbReference type="Proteomes" id="UP000516052">
    <property type="component" value="Chromosome"/>
</dbReference>
<sequence length="140" mass="15701">MAHGEFYAREFGWDAGFERFVARIAADYADGAGPRAAWIAEVDGARAGCVFCVREDERTARLRMLLVDPAARGLGLGNRLVERCLAYAREAGYGAITLWTNDVLDAARRIYRKQGFELVAEEPHHSFGHDLVGQTWRRDL</sequence>
<proteinExistence type="predicted"/>
<dbReference type="KEGG" id="sroi:IAG44_05885"/>
<evidence type="ECO:0000313" key="4">
    <source>
        <dbReference type="Proteomes" id="UP000516052"/>
    </source>
</evidence>
<dbReference type="InterPro" id="IPR000182">
    <property type="entry name" value="GNAT_dom"/>
</dbReference>
<keyword evidence="1 3" id="KW-0808">Transferase</keyword>
<protein>
    <submittedName>
        <fullName evidence="3">GNAT family N-acetyltransferase</fullName>
    </submittedName>
</protein>
<feature type="domain" description="N-acetyltransferase" evidence="2">
    <location>
        <begin position="1"/>
        <end position="137"/>
    </location>
</feature>
<accession>A0A7H0IS39</accession>
<evidence type="ECO:0000256" key="1">
    <source>
        <dbReference type="ARBA" id="ARBA00022679"/>
    </source>
</evidence>
<dbReference type="EMBL" id="CP060828">
    <property type="protein sequence ID" value="QNP75605.1"/>
    <property type="molecule type" value="Genomic_DNA"/>
</dbReference>
<reference evidence="3 4" key="1">
    <citation type="submission" date="2020-08" db="EMBL/GenBank/DDBJ databases">
        <title>A novel species.</title>
        <authorList>
            <person name="Gao J."/>
        </authorList>
    </citation>
    <scope>NUCLEOTIDE SEQUENCE [LARGE SCALE GENOMIC DNA]</scope>
    <source>
        <strain evidence="3 4">CRXT-G-22</strain>
    </source>
</reference>
<dbReference type="GO" id="GO:0008080">
    <property type="term" value="F:N-acetyltransferase activity"/>
    <property type="evidence" value="ECO:0007669"/>
    <property type="project" value="InterPro"/>
</dbReference>
<gene>
    <name evidence="3" type="ORF">IAG44_05885</name>
</gene>
<dbReference type="PROSITE" id="PS51186">
    <property type="entry name" value="GNAT"/>
    <property type="match status" value="1"/>
</dbReference>
<dbReference type="InterPro" id="IPR016181">
    <property type="entry name" value="Acyl_CoA_acyltransferase"/>
</dbReference>
<dbReference type="CDD" id="cd04301">
    <property type="entry name" value="NAT_SF"/>
    <property type="match status" value="1"/>
</dbReference>
<dbReference type="PANTHER" id="PTHR13947">
    <property type="entry name" value="GNAT FAMILY N-ACETYLTRANSFERASE"/>
    <property type="match status" value="1"/>
</dbReference>
<evidence type="ECO:0000313" key="3">
    <source>
        <dbReference type="EMBL" id="QNP75605.1"/>
    </source>
</evidence>
<dbReference type="InterPro" id="IPR050769">
    <property type="entry name" value="NAT_camello-type"/>
</dbReference>
<dbReference type="Pfam" id="PF00583">
    <property type="entry name" value="Acetyltransf_1"/>
    <property type="match status" value="1"/>
</dbReference>
<organism evidence="3 4">
    <name type="scientific">Streptomyces roseirectus</name>
    <dbReference type="NCBI Taxonomy" id="2768066"/>
    <lineage>
        <taxon>Bacteria</taxon>
        <taxon>Bacillati</taxon>
        <taxon>Actinomycetota</taxon>
        <taxon>Actinomycetes</taxon>
        <taxon>Kitasatosporales</taxon>
        <taxon>Streptomycetaceae</taxon>
        <taxon>Streptomyces</taxon>
    </lineage>
</organism>
<name>A0A7H0IS39_9ACTN</name>
<dbReference type="Gene3D" id="3.40.630.30">
    <property type="match status" value="1"/>
</dbReference>